<evidence type="ECO:0000313" key="2">
    <source>
        <dbReference type="EnsemblMetazoa" id="SCAU008079-PA"/>
    </source>
</evidence>
<proteinExistence type="predicted"/>
<reference evidence="2" key="1">
    <citation type="submission" date="2020-05" db="UniProtKB">
        <authorList>
            <consortium name="EnsemblMetazoa"/>
        </authorList>
    </citation>
    <scope>IDENTIFICATION</scope>
    <source>
        <strain evidence="2">USDA</strain>
    </source>
</reference>
<dbReference type="AlphaFoldDB" id="A0A1I8PHG7"/>
<dbReference type="VEuPathDB" id="VectorBase:SCAU008079"/>
<dbReference type="PANTHER" id="PTHR45774">
    <property type="entry name" value="BTB/POZ DOMAIN-CONTAINING"/>
    <property type="match status" value="1"/>
</dbReference>
<dbReference type="InterPro" id="IPR000210">
    <property type="entry name" value="BTB/POZ_dom"/>
</dbReference>
<dbReference type="PROSITE" id="PS50097">
    <property type="entry name" value="BTB"/>
    <property type="match status" value="1"/>
</dbReference>
<dbReference type="STRING" id="35570.A0A1I8PHG7"/>
<dbReference type="InterPro" id="IPR011333">
    <property type="entry name" value="SKP1/BTB/POZ_sf"/>
</dbReference>
<dbReference type="Proteomes" id="UP000095300">
    <property type="component" value="Unassembled WGS sequence"/>
</dbReference>
<organism evidence="2 3">
    <name type="scientific">Stomoxys calcitrans</name>
    <name type="common">Stable fly</name>
    <name type="synonym">Conops calcitrans</name>
    <dbReference type="NCBI Taxonomy" id="35570"/>
    <lineage>
        <taxon>Eukaryota</taxon>
        <taxon>Metazoa</taxon>
        <taxon>Ecdysozoa</taxon>
        <taxon>Arthropoda</taxon>
        <taxon>Hexapoda</taxon>
        <taxon>Insecta</taxon>
        <taxon>Pterygota</taxon>
        <taxon>Neoptera</taxon>
        <taxon>Endopterygota</taxon>
        <taxon>Diptera</taxon>
        <taxon>Brachycera</taxon>
        <taxon>Muscomorpha</taxon>
        <taxon>Muscoidea</taxon>
        <taxon>Muscidae</taxon>
        <taxon>Stomoxys</taxon>
    </lineage>
</organism>
<dbReference type="Gene3D" id="3.30.710.10">
    <property type="entry name" value="Potassium Channel Kv1.1, Chain A"/>
    <property type="match status" value="1"/>
</dbReference>
<gene>
    <name evidence="2" type="primary">106089815</name>
</gene>
<dbReference type="PANTHER" id="PTHR45774:SF3">
    <property type="entry name" value="BTB (POZ) DOMAIN-CONTAINING 2B-RELATED"/>
    <property type="match status" value="1"/>
</dbReference>
<evidence type="ECO:0000313" key="3">
    <source>
        <dbReference type="Proteomes" id="UP000095300"/>
    </source>
</evidence>
<keyword evidence="3" id="KW-1185">Reference proteome</keyword>
<evidence type="ECO:0000259" key="1">
    <source>
        <dbReference type="PROSITE" id="PS50097"/>
    </source>
</evidence>
<accession>A0A1I8PHG7</accession>
<dbReference type="Pfam" id="PF00651">
    <property type="entry name" value="BTB"/>
    <property type="match status" value="1"/>
</dbReference>
<name>A0A1I8PHG7_STOCA</name>
<dbReference type="EnsemblMetazoa" id="SCAU008079-RA">
    <property type="protein sequence ID" value="SCAU008079-PA"/>
    <property type="gene ID" value="SCAU008079"/>
</dbReference>
<dbReference type="SUPFAM" id="SSF54695">
    <property type="entry name" value="POZ domain"/>
    <property type="match status" value="1"/>
</dbReference>
<sequence>MSVYEAEKDKNYPDKMQAFVDLGMAVDCRFLIGPDAANAQEIDGHKIIFASESPVFKSMLFGDFKEKTALLEIPIPADNFKDFKHMRLLLYSVDRNALLELMRISDVIALYCICDKYLMESFTDLLIDYMKSHLAKASNEDKIYILKFADEFQKTNLMNCTWKHILKGRGSITFGNTNILKPHLFVDLIRQVSSLVRGDDLFRAIGKYLEHHNLMPTNILDAKNAKGDEKLKHEIWESLMFWTVERDFRCYQIQPKRICKADLITYGDTLKSKYGF</sequence>
<protein>
    <recommendedName>
        <fullName evidence="1">BTB domain-containing protein</fullName>
    </recommendedName>
</protein>
<feature type="domain" description="BTB" evidence="1">
    <location>
        <begin position="26"/>
        <end position="92"/>
    </location>
</feature>